<organism evidence="1 2">
    <name type="scientific">Chamaesiphon polymorphus CCALA 037</name>
    <dbReference type="NCBI Taxonomy" id="2107692"/>
    <lineage>
        <taxon>Bacteria</taxon>
        <taxon>Bacillati</taxon>
        <taxon>Cyanobacteriota</taxon>
        <taxon>Cyanophyceae</taxon>
        <taxon>Gomontiellales</taxon>
        <taxon>Chamaesiphonaceae</taxon>
        <taxon>Chamaesiphon</taxon>
    </lineage>
</organism>
<protein>
    <submittedName>
        <fullName evidence="1">Uncharacterized protein</fullName>
    </submittedName>
</protein>
<comment type="caution">
    <text evidence="1">The sequence shown here is derived from an EMBL/GenBank/DDBJ whole genome shotgun (WGS) entry which is preliminary data.</text>
</comment>
<evidence type="ECO:0000313" key="1">
    <source>
        <dbReference type="EMBL" id="PSB55996.1"/>
    </source>
</evidence>
<evidence type="ECO:0000313" key="2">
    <source>
        <dbReference type="Proteomes" id="UP000238937"/>
    </source>
</evidence>
<dbReference type="RefSeq" id="WP_106305342.1">
    <property type="nucleotide sequence ID" value="NZ_PVWO01000151.1"/>
</dbReference>
<dbReference type="Proteomes" id="UP000238937">
    <property type="component" value="Unassembled WGS sequence"/>
</dbReference>
<sequence>MAKKSEVKESSLLYQRLKAAMQDGIKVWFETRDKSYFGIPIGIDRDFVEVLILVPGSDDESSEYIFQRVTWVVRLASISAVAYPSEYWSADRLENLLAKSALNTES</sequence>
<gene>
    <name evidence="1" type="ORF">C7B77_13265</name>
</gene>
<keyword evidence="2" id="KW-1185">Reference proteome</keyword>
<dbReference type="AlphaFoldDB" id="A0A2T1GEV4"/>
<name>A0A2T1GEV4_9CYAN</name>
<dbReference type="EMBL" id="PVWO01000151">
    <property type="protein sequence ID" value="PSB55996.1"/>
    <property type="molecule type" value="Genomic_DNA"/>
</dbReference>
<accession>A0A2T1GEV4</accession>
<reference evidence="1 2" key="1">
    <citation type="submission" date="2018-03" db="EMBL/GenBank/DDBJ databases">
        <title>The ancient ancestry and fast evolution of plastids.</title>
        <authorList>
            <person name="Moore K.R."/>
            <person name="Magnabosco C."/>
            <person name="Momper L."/>
            <person name="Gold D.A."/>
            <person name="Bosak T."/>
            <person name="Fournier G.P."/>
        </authorList>
    </citation>
    <scope>NUCLEOTIDE SEQUENCE [LARGE SCALE GENOMIC DNA]</scope>
    <source>
        <strain evidence="1 2">CCALA 037</strain>
    </source>
</reference>
<proteinExistence type="predicted"/>
<dbReference type="OrthoDB" id="531553at2"/>